<comment type="caution">
    <text evidence="2">The sequence shown here is derived from an EMBL/GenBank/DDBJ whole genome shotgun (WGS) entry which is preliminary data.</text>
</comment>
<evidence type="ECO:0000313" key="2">
    <source>
        <dbReference type="EMBL" id="GMF32973.1"/>
    </source>
</evidence>
<dbReference type="Pfam" id="PF03732">
    <property type="entry name" value="Retrotrans_gag"/>
    <property type="match status" value="1"/>
</dbReference>
<feature type="domain" description="Retrotransposon gag" evidence="1">
    <location>
        <begin position="2"/>
        <end position="94"/>
    </location>
</feature>
<dbReference type="Proteomes" id="UP001165121">
    <property type="component" value="Unassembled WGS sequence"/>
</dbReference>
<proteinExistence type="predicted"/>
<evidence type="ECO:0000313" key="3">
    <source>
        <dbReference type="Proteomes" id="UP001165121"/>
    </source>
</evidence>
<sequence length="217" mass="24207">MSCLGGVARGWAYGRRLTDPTCFSTYEVFKEELREAFEPPQNEFRSRTESLDLQQGKYDVHAYAQRARYLVSNIVTNPLDEAAKVVTFMKGLKDGCVKTYLIRECPSTLEAAIMLAMQEEFSLRQTKLHANARDRWTYRVRQLLDLSSVVDQRMSVVSGMETAVTTPVSAQRLCTRPRADVTIPGIATGKQKTKATSRRGAPAGNAVERVDIGHAVS</sequence>
<gene>
    <name evidence="2" type="ORF">Pfra01_000801600</name>
</gene>
<name>A0A9W6X7F4_9STRA</name>
<dbReference type="InterPro" id="IPR005162">
    <property type="entry name" value="Retrotrans_gag_dom"/>
</dbReference>
<evidence type="ECO:0000259" key="1">
    <source>
        <dbReference type="Pfam" id="PF03732"/>
    </source>
</evidence>
<accession>A0A9W6X7F4</accession>
<keyword evidence="3" id="KW-1185">Reference proteome</keyword>
<dbReference type="AlphaFoldDB" id="A0A9W6X7F4"/>
<protein>
    <submittedName>
        <fullName evidence="2">Unnamed protein product</fullName>
    </submittedName>
</protein>
<dbReference type="EMBL" id="BSXT01000717">
    <property type="protein sequence ID" value="GMF32973.1"/>
    <property type="molecule type" value="Genomic_DNA"/>
</dbReference>
<dbReference type="OrthoDB" id="427960at2759"/>
<organism evidence="2 3">
    <name type="scientific">Phytophthora fragariaefolia</name>
    <dbReference type="NCBI Taxonomy" id="1490495"/>
    <lineage>
        <taxon>Eukaryota</taxon>
        <taxon>Sar</taxon>
        <taxon>Stramenopiles</taxon>
        <taxon>Oomycota</taxon>
        <taxon>Peronosporomycetes</taxon>
        <taxon>Peronosporales</taxon>
        <taxon>Peronosporaceae</taxon>
        <taxon>Phytophthora</taxon>
    </lineage>
</organism>
<reference evidence="2" key="1">
    <citation type="submission" date="2023-04" db="EMBL/GenBank/DDBJ databases">
        <title>Phytophthora fragariaefolia NBRC 109709.</title>
        <authorList>
            <person name="Ichikawa N."/>
            <person name="Sato H."/>
            <person name="Tonouchi N."/>
        </authorList>
    </citation>
    <scope>NUCLEOTIDE SEQUENCE</scope>
    <source>
        <strain evidence="2">NBRC 109709</strain>
    </source>
</reference>